<evidence type="ECO:0000313" key="1">
    <source>
        <dbReference type="EMBL" id="PQJ15679.1"/>
    </source>
</evidence>
<dbReference type="EMBL" id="MQVX01000001">
    <property type="protein sequence ID" value="PQJ15679.1"/>
    <property type="molecule type" value="Genomic_DNA"/>
</dbReference>
<dbReference type="Proteomes" id="UP000239366">
    <property type="component" value="Unassembled WGS sequence"/>
</dbReference>
<comment type="caution">
    <text evidence="1">The sequence shown here is derived from an EMBL/GenBank/DDBJ whole genome shotgun (WGS) entry which is preliminary data.</text>
</comment>
<dbReference type="AlphaFoldDB" id="A0A2S7T6X0"/>
<evidence type="ECO:0008006" key="3">
    <source>
        <dbReference type="Google" id="ProtNLM"/>
    </source>
</evidence>
<name>A0A2S7T6X0_9FLAO</name>
<dbReference type="InterPro" id="IPR021284">
    <property type="entry name" value="DUF2750"/>
</dbReference>
<reference evidence="2" key="1">
    <citation type="submission" date="2016-11" db="EMBL/GenBank/DDBJ databases">
        <title>Trade-off between light-utilization and light-protection in marine flavobacteria.</title>
        <authorList>
            <person name="Kumagai Y."/>
            <person name="Yoshizawa S."/>
            <person name="Kogure K."/>
        </authorList>
    </citation>
    <scope>NUCLEOTIDE SEQUENCE [LARGE SCALE GENOMIC DNA]</scope>
    <source>
        <strain evidence="2">SG-18</strain>
    </source>
</reference>
<evidence type="ECO:0000313" key="2">
    <source>
        <dbReference type="Proteomes" id="UP000239366"/>
    </source>
</evidence>
<dbReference type="OrthoDB" id="2936081at2"/>
<accession>A0A2S7T6X0</accession>
<proteinExistence type="predicted"/>
<sequence>MHPKQLEAVFALESKKRYEYLIKKVADAEEVYVILDQEECYVTCGSEKEVIIPVWPEREFAEELIQREWKDCKAHPLHLDDFADLLDELTEENYLVAGFPNRELNASVVSPEDMIAHLHEELKKYR</sequence>
<protein>
    <recommendedName>
        <fullName evidence="3">DUF2750 domain-containing protein</fullName>
    </recommendedName>
</protein>
<dbReference type="RefSeq" id="WP_105001332.1">
    <property type="nucleotide sequence ID" value="NZ_MQVX01000001.1"/>
</dbReference>
<keyword evidence="2" id="KW-1185">Reference proteome</keyword>
<dbReference type="Pfam" id="PF11042">
    <property type="entry name" value="DUF2750"/>
    <property type="match status" value="1"/>
</dbReference>
<gene>
    <name evidence="1" type="ORF">BST99_08005</name>
</gene>
<organism evidence="1 2">
    <name type="scientific">Aureicoccus marinus</name>
    <dbReference type="NCBI Taxonomy" id="754435"/>
    <lineage>
        <taxon>Bacteria</taxon>
        <taxon>Pseudomonadati</taxon>
        <taxon>Bacteroidota</taxon>
        <taxon>Flavobacteriia</taxon>
        <taxon>Flavobacteriales</taxon>
        <taxon>Flavobacteriaceae</taxon>
        <taxon>Aureicoccus</taxon>
    </lineage>
</organism>